<organism evidence="5 6">
    <name type="scientific">Euzebyella saccharophila</name>
    <dbReference type="NCBI Taxonomy" id="679664"/>
    <lineage>
        <taxon>Bacteria</taxon>
        <taxon>Pseudomonadati</taxon>
        <taxon>Bacteroidota</taxon>
        <taxon>Flavobacteriia</taxon>
        <taxon>Flavobacteriales</taxon>
        <taxon>Flavobacteriaceae</taxon>
        <taxon>Euzebyella</taxon>
    </lineage>
</organism>
<dbReference type="HAMAP" id="MF_00163">
    <property type="entry name" value="Pep_deformylase"/>
    <property type="match status" value="1"/>
</dbReference>
<dbReference type="SUPFAM" id="SSF56420">
    <property type="entry name" value="Peptide deformylase"/>
    <property type="match status" value="1"/>
</dbReference>
<dbReference type="GO" id="GO:0042586">
    <property type="term" value="F:peptide deformylase activity"/>
    <property type="evidence" value="ECO:0007669"/>
    <property type="project" value="UniProtKB-EC"/>
</dbReference>
<evidence type="ECO:0000256" key="2">
    <source>
        <dbReference type="ARBA" id="ARBA00022723"/>
    </source>
</evidence>
<feature type="binding site" evidence="4">
    <location>
        <position position="148"/>
    </location>
    <ligand>
        <name>Fe cation</name>
        <dbReference type="ChEBI" id="CHEBI:24875"/>
    </ligand>
</feature>
<keyword evidence="3 4" id="KW-0378">Hydrolase</keyword>
<gene>
    <name evidence="4 5" type="primary">def</name>
    <name evidence="5" type="ORF">ACFOUT_04710</name>
</gene>
<comment type="similarity">
    <text evidence="1 4">Belongs to the polypeptide deformylase family.</text>
</comment>
<dbReference type="CDD" id="cd00487">
    <property type="entry name" value="Pep_deformylase"/>
    <property type="match status" value="1"/>
</dbReference>
<dbReference type="NCBIfam" id="NF001159">
    <property type="entry name" value="PRK00150.1-3"/>
    <property type="match status" value="1"/>
</dbReference>
<keyword evidence="4" id="KW-0408">Iron</keyword>
<feature type="binding site" evidence="4">
    <location>
        <position position="144"/>
    </location>
    <ligand>
        <name>Fe cation</name>
        <dbReference type="ChEBI" id="CHEBI:24875"/>
    </ligand>
</feature>
<accession>A0ABV8JK06</accession>
<dbReference type="Pfam" id="PF01327">
    <property type="entry name" value="Pep_deformylase"/>
    <property type="match status" value="1"/>
</dbReference>
<comment type="cofactor">
    <cofactor evidence="4">
        <name>Fe(2+)</name>
        <dbReference type="ChEBI" id="CHEBI:29033"/>
    </cofactor>
    <text evidence="4">Binds 1 Fe(2+) ion.</text>
</comment>
<evidence type="ECO:0000256" key="3">
    <source>
        <dbReference type="ARBA" id="ARBA00022801"/>
    </source>
</evidence>
<dbReference type="InterPro" id="IPR036821">
    <property type="entry name" value="Peptide_deformylase_sf"/>
</dbReference>
<reference evidence="6" key="1">
    <citation type="journal article" date="2019" name="Int. J. Syst. Evol. Microbiol.">
        <title>The Global Catalogue of Microorganisms (GCM) 10K type strain sequencing project: providing services to taxonomists for standard genome sequencing and annotation.</title>
        <authorList>
            <consortium name="The Broad Institute Genomics Platform"/>
            <consortium name="The Broad Institute Genome Sequencing Center for Infectious Disease"/>
            <person name="Wu L."/>
            <person name="Ma J."/>
        </authorList>
    </citation>
    <scope>NUCLEOTIDE SEQUENCE [LARGE SCALE GENOMIC DNA]</scope>
    <source>
        <strain evidence="6">CECT 7477</strain>
    </source>
</reference>
<comment type="function">
    <text evidence="4">Removes the formyl group from the N-terminal Met of newly synthesized proteins. Requires at least a dipeptide for an efficient rate of reaction. N-terminal L-methionine is a prerequisite for activity but the enzyme has broad specificity at other positions.</text>
</comment>
<dbReference type="Proteomes" id="UP001595814">
    <property type="component" value="Unassembled WGS sequence"/>
</dbReference>
<dbReference type="RefSeq" id="WP_192461123.1">
    <property type="nucleotide sequence ID" value="NZ_JACYFJ010000001.1"/>
</dbReference>
<dbReference type="EMBL" id="JBHSAW010000004">
    <property type="protein sequence ID" value="MFC4095162.1"/>
    <property type="molecule type" value="Genomic_DNA"/>
</dbReference>
<evidence type="ECO:0000313" key="6">
    <source>
        <dbReference type="Proteomes" id="UP001595814"/>
    </source>
</evidence>
<dbReference type="InterPro" id="IPR023635">
    <property type="entry name" value="Peptide_deformylase"/>
</dbReference>
<dbReference type="Gene3D" id="3.90.45.10">
    <property type="entry name" value="Peptide deformylase"/>
    <property type="match status" value="1"/>
</dbReference>
<keyword evidence="2 4" id="KW-0479">Metal-binding</keyword>
<feature type="binding site" evidence="4">
    <location>
        <position position="102"/>
    </location>
    <ligand>
        <name>Fe cation</name>
        <dbReference type="ChEBI" id="CHEBI:24875"/>
    </ligand>
</feature>
<comment type="caution">
    <text evidence="5">The sequence shown here is derived from an EMBL/GenBank/DDBJ whole genome shotgun (WGS) entry which is preliminary data.</text>
</comment>
<name>A0ABV8JK06_9FLAO</name>
<dbReference type="PANTHER" id="PTHR10458">
    <property type="entry name" value="PEPTIDE DEFORMYLASE"/>
    <property type="match status" value="1"/>
</dbReference>
<dbReference type="NCBIfam" id="TIGR00079">
    <property type="entry name" value="pept_deformyl"/>
    <property type="match status" value="1"/>
</dbReference>
<feature type="active site" evidence="4">
    <location>
        <position position="145"/>
    </location>
</feature>
<evidence type="ECO:0000313" key="5">
    <source>
        <dbReference type="EMBL" id="MFC4095162.1"/>
    </source>
</evidence>
<keyword evidence="4" id="KW-0648">Protein biosynthesis</keyword>
<comment type="catalytic activity">
    <reaction evidence="4">
        <text>N-terminal N-formyl-L-methionyl-[peptide] + H2O = N-terminal L-methionyl-[peptide] + formate</text>
        <dbReference type="Rhea" id="RHEA:24420"/>
        <dbReference type="Rhea" id="RHEA-COMP:10639"/>
        <dbReference type="Rhea" id="RHEA-COMP:10640"/>
        <dbReference type="ChEBI" id="CHEBI:15377"/>
        <dbReference type="ChEBI" id="CHEBI:15740"/>
        <dbReference type="ChEBI" id="CHEBI:49298"/>
        <dbReference type="ChEBI" id="CHEBI:64731"/>
        <dbReference type="EC" id="3.5.1.88"/>
    </reaction>
</comment>
<sequence length="176" mass="19986">MNTLEVLKMGNPDLRTVCEKVTETDFGSDEFQTFLKEMVNTMREKNGVGIAAPQVGVLKRVFAMEVANNPRYPGRDSFPLVIIINPEIRILSNDTLDCWEGCLSIPGIRGQLKRAEHIELSGLDSHGNLYREQLTGFPAIVAQHEMDHLNGILFIDRMTDLKTLTFEAEFDQFWNK</sequence>
<dbReference type="EC" id="3.5.1.88" evidence="4"/>
<evidence type="ECO:0000256" key="1">
    <source>
        <dbReference type="ARBA" id="ARBA00010759"/>
    </source>
</evidence>
<dbReference type="PIRSF" id="PIRSF004749">
    <property type="entry name" value="Pep_def"/>
    <property type="match status" value="1"/>
</dbReference>
<proteinExistence type="inferred from homology"/>
<keyword evidence="6" id="KW-1185">Reference proteome</keyword>
<dbReference type="PRINTS" id="PR01576">
    <property type="entry name" value="PDEFORMYLASE"/>
</dbReference>
<protein>
    <recommendedName>
        <fullName evidence="4">Peptide deformylase</fullName>
        <shortName evidence="4">PDF</shortName>
        <ecNumber evidence="4">3.5.1.88</ecNumber>
    </recommendedName>
    <alternativeName>
        <fullName evidence="4">Polypeptide deformylase</fullName>
    </alternativeName>
</protein>
<dbReference type="PANTHER" id="PTHR10458:SF22">
    <property type="entry name" value="PEPTIDE DEFORMYLASE"/>
    <property type="match status" value="1"/>
</dbReference>
<evidence type="ECO:0000256" key="4">
    <source>
        <dbReference type="HAMAP-Rule" id="MF_00163"/>
    </source>
</evidence>